<evidence type="ECO:0000313" key="14">
    <source>
        <dbReference type="EMBL" id="MFC5890218.1"/>
    </source>
</evidence>
<keyword evidence="7 11" id="KW-0862">Zinc</keyword>
<evidence type="ECO:0000256" key="3">
    <source>
        <dbReference type="ARBA" id="ARBA00022670"/>
    </source>
</evidence>
<comment type="similarity">
    <text evidence="11">Belongs to the peptidase M48 family.</text>
</comment>
<dbReference type="PANTHER" id="PTHR43221:SF1">
    <property type="entry name" value="PROTEASE HTPX"/>
    <property type="match status" value="1"/>
</dbReference>
<name>A0ABW1F910_9ACTN</name>
<comment type="caution">
    <text evidence="14">The sequence shown here is derived from an EMBL/GenBank/DDBJ whole genome shotgun (WGS) entry which is preliminary data.</text>
</comment>
<evidence type="ECO:0000256" key="7">
    <source>
        <dbReference type="ARBA" id="ARBA00022833"/>
    </source>
</evidence>
<keyword evidence="3 11" id="KW-0645">Protease</keyword>
<keyword evidence="5" id="KW-0479">Metal-binding</keyword>
<evidence type="ECO:0000256" key="10">
    <source>
        <dbReference type="ARBA" id="ARBA00023136"/>
    </source>
</evidence>
<dbReference type="Proteomes" id="UP001596067">
    <property type="component" value="Unassembled WGS sequence"/>
</dbReference>
<evidence type="ECO:0000256" key="11">
    <source>
        <dbReference type="RuleBase" id="RU003983"/>
    </source>
</evidence>
<feature type="transmembrane region" description="Helical" evidence="12">
    <location>
        <begin position="114"/>
        <end position="130"/>
    </location>
</feature>
<feature type="transmembrane region" description="Helical" evidence="12">
    <location>
        <begin position="256"/>
        <end position="280"/>
    </location>
</feature>
<keyword evidence="9 11" id="KW-0482">Metalloprotease</keyword>
<sequence>MPNPTATTARPQTCPHCTAPLDPDPRFTVWCPGCEWNLVPEQEAAEEAAKDAKAAARERAAAERTERLFQEVAAGRADTTRQDWLAASAVATAVHLSTAALAGWGIWLLVTGNTPLRCLGAAVLAVVFLLRPRLGRAPRGTGVLTRTEAPALYGLTDRLAEQLGAPKVDVIRVDGEFNASMGVVGLRRTSVLTIGLPLWEAMDDQQRIAMLGHELAHRINGDHRSGLWLGSAIRTLAHWYDLATPRRRAGGGGVGAMNLLFIFADYISNAVLHVVTWLLLRVLLLLHRLTARAGQQAEYRADELAARAASSEAASGMLTALLFDEAVGTAVLRVRARIHSRPRSTRREPASAPDTDLLWQELRDHLAGLPALERDRLVRRSRAGGHCVNATHPPTHLRLALLAGRPPVPAAVTAAPAESAAIDAELAPHRARTAHTFLAG</sequence>
<evidence type="ECO:0000256" key="9">
    <source>
        <dbReference type="ARBA" id="ARBA00023049"/>
    </source>
</evidence>
<keyword evidence="4 12" id="KW-0812">Transmembrane</keyword>
<evidence type="ECO:0000256" key="2">
    <source>
        <dbReference type="ARBA" id="ARBA00022475"/>
    </source>
</evidence>
<dbReference type="RefSeq" id="WP_345328058.1">
    <property type="nucleotide sequence ID" value="NZ_BAAAVH010000016.1"/>
</dbReference>
<evidence type="ECO:0000256" key="5">
    <source>
        <dbReference type="ARBA" id="ARBA00022723"/>
    </source>
</evidence>
<evidence type="ECO:0000256" key="6">
    <source>
        <dbReference type="ARBA" id="ARBA00022801"/>
    </source>
</evidence>
<feature type="domain" description="Peptidase M48" evidence="13">
    <location>
        <begin position="157"/>
        <end position="403"/>
    </location>
</feature>
<comment type="subcellular location">
    <subcellularLocation>
        <location evidence="1">Cell membrane</location>
        <topology evidence="1">Multi-pass membrane protein</topology>
    </subcellularLocation>
</comment>
<dbReference type="InterPro" id="IPR050083">
    <property type="entry name" value="HtpX_protease"/>
</dbReference>
<evidence type="ECO:0000313" key="15">
    <source>
        <dbReference type="Proteomes" id="UP001596067"/>
    </source>
</evidence>
<evidence type="ECO:0000256" key="8">
    <source>
        <dbReference type="ARBA" id="ARBA00022989"/>
    </source>
</evidence>
<keyword evidence="2" id="KW-1003">Cell membrane</keyword>
<reference evidence="15" key="1">
    <citation type="journal article" date="2019" name="Int. J. Syst. Evol. Microbiol.">
        <title>The Global Catalogue of Microorganisms (GCM) 10K type strain sequencing project: providing services to taxonomists for standard genome sequencing and annotation.</title>
        <authorList>
            <consortium name="The Broad Institute Genomics Platform"/>
            <consortium name="The Broad Institute Genome Sequencing Center for Infectious Disease"/>
            <person name="Wu L."/>
            <person name="Ma J."/>
        </authorList>
    </citation>
    <scope>NUCLEOTIDE SEQUENCE [LARGE SCALE GENOMIC DNA]</scope>
    <source>
        <strain evidence="15">CGMCC 4.1469</strain>
    </source>
</reference>
<comment type="cofactor">
    <cofactor evidence="11">
        <name>Zn(2+)</name>
        <dbReference type="ChEBI" id="CHEBI:29105"/>
    </cofactor>
    <text evidence="11">Binds 1 zinc ion per subunit.</text>
</comment>
<keyword evidence="6 11" id="KW-0378">Hydrolase</keyword>
<keyword evidence="10 12" id="KW-0472">Membrane</keyword>
<dbReference type="EMBL" id="JBHSOD010000075">
    <property type="protein sequence ID" value="MFC5890218.1"/>
    <property type="molecule type" value="Genomic_DNA"/>
</dbReference>
<organism evidence="14 15">
    <name type="scientific">Kitasatospora aburaviensis</name>
    <dbReference type="NCBI Taxonomy" id="67265"/>
    <lineage>
        <taxon>Bacteria</taxon>
        <taxon>Bacillati</taxon>
        <taxon>Actinomycetota</taxon>
        <taxon>Actinomycetes</taxon>
        <taxon>Kitasatosporales</taxon>
        <taxon>Streptomycetaceae</taxon>
        <taxon>Kitasatospora</taxon>
    </lineage>
</organism>
<dbReference type="InterPro" id="IPR001915">
    <property type="entry name" value="Peptidase_M48"/>
</dbReference>
<dbReference type="Pfam" id="PF01435">
    <property type="entry name" value="Peptidase_M48"/>
    <property type="match status" value="1"/>
</dbReference>
<evidence type="ECO:0000256" key="4">
    <source>
        <dbReference type="ARBA" id="ARBA00022692"/>
    </source>
</evidence>
<dbReference type="CDD" id="cd07328">
    <property type="entry name" value="M48_Ste24p_like"/>
    <property type="match status" value="1"/>
</dbReference>
<dbReference type="Gene3D" id="3.30.2010.10">
    <property type="entry name" value="Metalloproteases ('zincins'), catalytic domain"/>
    <property type="match status" value="1"/>
</dbReference>
<dbReference type="PANTHER" id="PTHR43221">
    <property type="entry name" value="PROTEASE HTPX"/>
    <property type="match status" value="1"/>
</dbReference>
<protein>
    <submittedName>
        <fullName evidence="14">M48 family metallopeptidase</fullName>
    </submittedName>
</protein>
<gene>
    <name evidence="14" type="ORF">ACFP0N_35205</name>
</gene>
<accession>A0ABW1F910</accession>
<feature type="transmembrane region" description="Helical" evidence="12">
    <location>
        <begin position="84"/>
        <end position="108"/>
    </location>
</feature>
<evidence type="ECO:0000256" key="12">
    <source>
        <dbReference type="SAM" id="Phobius"/>
    </source>
</evidence>
<keyword evidence="8 12" id="KW-1133">Transmembrane helix</keyword>
<evidence type="ECO:0000256" key="1">
    <source>
        <dbReference type="ARBA" id="ARBA00004651"/>
    </source>
</evidence>
<keyword evidence="15" id="KW-1185">Reference proteome</keyword>
<evidence type="ECO:0000259" key="13">
    <source>
        <dbReference type="Pfam" id="PF01435"/>
    </source>
</evidence>
<proteinExistence type="inferred from homology"/>